<dbReference type="InterPro" id="IPR029028">
    <property type="entry name" value="Alpha/beta_knot_MTases"/>
</dbReference>
<dbReference type="AlphaFoldDB" id="A0A1F8FA38"/>
<keyword evidence="1" id="KW-0489">Methyltransferase</keyword>
<dbReference type="PANTHER" id="PTHR43191:SF7">
    <property type="entry name" value="OBP33PEP LIKE PROTEIN"/>
    <property type="match status" value="1"/>
</dbReference>
<evidence type="ECO:0000259" key="3">
    <source>
        <dbReference type="Pfam" id="PF00588"/>
    </source>
</evidence>
<dbReference type="SUPFAM" id="SSF75217">
    <property type="entry name" value="alpha/beta knot"/>
    <property type="match status" value="2"/>
</dbReference>
<dbReference type="Proteomes" id="UP000177167">
    <property type="component" value="Unassembled WGS sequence"/>
</dbReference>
<organism evidence="4 5">
    <name type="scientific">Candidatus Yanofskybacteria bacterium RIFCSPHIGHO2_02_FULL_41_11</name>
    <dbReference type="NCBI Taxonomy" id="1802675"/>
    <lineage>
        <taxon>Bacteria</taxon>
        <taxon>Candidatus Yanofskyibacteriota</taxon>
    </lineage>
</organism>
<dbReference type="GO" id="GO:0006396">
    <property type="term" value="P:RNA processing"/>
    <property type="evidence" value="ECO:0007669"/>
    <property type="project" value="InterPro"/>
</dbReference>
<accession>A0A1F8FA38</accession>
<dbReference type="InterPro" id="IPR051259">
    <property type="entry name" value="rRNA_Methyltransferase"/>
</dbReference>
<evidence type="ECO:0000256" key="1">
    <source>
        <dbReference type="ARBA" id="ARBA00022603"/>
    </source>
</evidence>
<gene>
    <name evidence="4" type="ORF">A3J46_05190</name>
</gene>
<dbReference type="Gene3D" id="3.40.1280.10">
    <property type="match status" value="1"/>
</dbReference>
<evidence type="ECO:0000313" key="4">
    <source>
        <dbReference type="EMBL" id="OGN09119.1"/>
    </source>
</evidence>
<dbReference type="InterPro" id="IPR001537">
    <property type="entry name" value="SpoU_MeTrfase"/>
</dbReference>
<dbReference type="EMBL" id="MGJP01000044">
    <property type="protein sequence ID" value="OGN09119.1"/>
    <property type="molecule type" value="Genomic_DNA"/>
</dbReference>
<proteinExistence type="predicted"/>
<dbReference type="InterPro" id="IPR029026">
    <property type="entry name" value="tRNA_m1G_MTases_N"/>
</dbReference>
<sequence length="221" mass="24459">MKKEICLVLDNIRSRENVGSIFRTADGAGVKKIYLCGITPTPQVGNPKFEILNPKQIQNSKFQIQNQDKITKTALGADPVVENQAASLKENLIYTTGQGSDKISKTALGAENYVPWEYQSQTYRCLLKIKNQSSKIKILGLEQTKNSKNIFGGSTSNLLRSNLNKKIALVVGNEVKGISPKILKYCDEVVHIPMYGRKESLNVAVAVGIAVYQIRASWRSD</sequence>
<name>A0A1F8FA38_9BACT</name>
<dbReference type="GO" id="GO:0003723">
    <property type="term" value="F:RNA binding"/>
    <property type="evidence" value="ECO:0007669"/>
    <property type="project" value="InterPro"/>
</dbReference>
<reference evidence="4 5" key="1">
    <citation type="journal article" date="2016" name="Nat. Commun.">
        <title>Thousands of microbial genomes shed light on interconnected biogeochemical processes in an aquifer system.</title>
        <authorList>
            <person name="Anantharaman K."/>
            <person name="Brown C.T."/>
            <person name="Hug L.A."/>
            <person name="Sharon I."/>
            <person name="Castelle C.J."/>
            <person name="Probst A.J."/>
            <person name="Thomas B.C."/>
            <person name="Singh A."/>
            <person name="Wilkins M.J."/>
            <person name="Karaoz U."/>
            <person name="Brodie E.L."/>
            <person name="Williams K.H."/>
            <person name="Hubbard S.S."/>
            <person name="Banfield J.F."/>
        </authorList>
    </citation>
    <scope>NUCLEOTIDE SEQUENCE [LARGE SCALE GENOMIC DNA]</scope>
</reference>
<protein>
    <recommendedName>
        <fullName evidence="3">tRNA/rRNA methyltransferase SpoU type domain-containing protein</fullName>
    </recommendedName>
</protein>
<keyword evidence="2" id="KW-0808">Transferase</keyword>
<comment type="caution">
    <text evidence="4">The sequence shown here is derived from an EMBL/GenBank/DDBJ whole genome shotgun (WGS) entry which is preliminary data.</text>
</comment>
<dbReference type="PANTHER" id="PTHR43191">
    <property type="entry name" value="RRNA METHYLTRANSFERASE 3"/>
    <property type="match status" value="1"/>
</dbReference>
<dbReference type="Pfam" id="PF00588">
    <property type="entry name" value="SpoU_methylase"/>
    <property type="match status" value="1"/>
</dbReference>
<feature type="domain" description="tRNA/rRNA methyltransferase SpoU type" evidence="3">
    <location>
        <begin position="100"/>
        <end position="212"/>
    </location>
</feature>
<dbReference type="GO" id="GO:0032259">
    <property type="term" value="P:methylation"/>
    <property type="evidence" value="ECO:0007669"/>
    <property type="project" value="UniProtKB-KW"/>
</dbReference>
<evidence type="ECO:0000313" key="5">
    <source>
        <dbReference type="Proteomes" id="UP000177167"/>
    </source>
</evidence>
<evidence type="ECO:0000256" key="2">
    <source>
        <dbReference type="ARBA" id="ARBA00022679"/>
    </source>
</evidence>
<dbReference type="GO" id="GO:0008173">
    <property type="term" value="F:RNA methyltransferase activity"/>
    <property type="evidence" value="ECO:0007669"/>
    <property type="project" value="InterPro"/>
</dbReference>